<dbReference type="InParanoid" id="A0A1Q3C6I3"/>
<sequence>MDGSSCIFESGAGLVLTSPDGWTLEYALRFGFKATNNEAEWEALIAGLIIAKYLEVQKIEASSDSQLVVGLVSGEYETREDSMAKYLAHVQNLKSAFQVFRILKMPIAENARADQLSKLATAEELENNQTVLVDYLERPTISEVDVMDIDVPQEPNWMLPFISWLRDGVLPEDLEEARRLVYRSNRYQFREGIPYKRSFSFPWLRCLTLSEADYTLREAYEGQNLVQQIVEAGLFLAHLAPRFHQLCKKV</sequence>
<dbReference type="GO" id="GO:0003676">
    <property type="term" value="F:nucleic acid binding"/>
    <property type="evidence" value="ECO:0007669"/>
    <property type="project" value="InterPro"/>
</dbReference>
<dbReference type="InterPro" id="IPR002156">
    <property type="entry name" value="RNaseH_domain"/>
</dbReference>
<name>A0A1Q3C6I3_CEPFO</name>
<accession>A0A1Q3C6I3</accession>
<dbReference type="PROSITE" id="PS50879">
    <property type="entry name" value="RNASE_H_1"/>
    <property type="match status" value="1"/>
</dbReference>
<dbReference type="Gene3D" id="3.30.420.10">
    <property type="entry name" value="Ribonuclease H-like superfamily/Ribonuclease H"/>
    <property type="match status" value="1"/>
</dbReference>
<dbReference type="AlphaFoldDB" id="A0A1Q3C6I3"/>
<gene>
    <name evidence="2" type="ORF">CFOL_v3_19372</name>
</gene>
<dbReference type="PANTHER" id="PTHR48475:SF2">
    <property type="entry name" value="RIBONUCLEASE H"/>
    <property type="match status" value="1"/>
</dbReference>
<dbReference type="Pfam" id="PF13456">
    <property type="entry name" value="RVT_3"/>
    <property type="match status" value="1"/>
</dbReference>
<dbReference type="Proteomes" id="UP000187406">
    <property type="component" value="Unassembled WGS sequence"/>
</dbReference>
<evidence type="ECO:0000313" key="3">
    <source>
        <dbReference type="Proteomes" id="UP000187406"/>
    </source>
</evidence>
<dbReference type="CDD" id="cd09279">
    <property type="entry name" value="RNase_HI_like"/>
    <property type="match status" value="1"/>
</dbReference>
<proteinExistence type="predicted"/>
<dbReference type="PANTHER" id="PTHR48475">
    <property type="entry name" value="RIBONUCLEASE H"/>
    <property type="match status" value="1"/>
</dbReference>
<dbReference type="EMBL" id="BDDD01001433">
    <property type="protein sequence ID" value="GAV75896.1"/>
    <property type="molecule type" value="Genomic_DNA"/>
</dbReference>
<protein>
    <submittedName>
        <fullName evidence="2">RVT_3 domain-containing protein</fullName>
    </submittedName>
</protein>
<feature type="domain" description="RNase H type-1" evidence="1">
    <location>
        <begin position="1"/>
        <end position="122"/>
    </location>
</feature>
<dbReference type="OrthoDB" id="1731868at2759"/>
<comment type="caution">
    <text evidence="2">The sequence shown here is derived from an EMBL/GenBank/DDBJ whole genome shotgun (WGS) entry which is preliminary data.</text>
</comment>
<reference evidence="3" key="1">
    <citation type="submission" date="2016-04" db="EMBL/GenBank/DDBJ databases">
        <title>Cephalotus genome sequencing.</title>
        <authorList>
            <person name="Fukushima K."/>
            <person name="Hasebe M."/>
            <person name="Fang X."/>
        </authorList>
    </citation>
    <scope>NUCLEOTIDE SEQUENCE [LARGE SCALE GENOMIC DNA]</scope>
    <source>
        <strain evidence="3">cv. St1</strain>
    </source>
</reference>
<dbReference type="GO" id="GO:0004523">
    <property type="term" value="F:RNA-DNA hybrid ribonuclease activity"/>
    <property type="evidence" value="ECO:0007669"/>
    <property type="project" value="InterPro"/>
</dbReference>
<keyword evidence="3" id="KW-1185">Reference proteome</keyword>
<organism evidence="2 3">
    <name type="scientific">Cephalotus follicularis</name>
    <name type="common">Albany pitcher plant</name>
    <dbReference type="NCBI Taxonomy" id="3775"/>
    <lineage>
        <taxon>Eukaryota</taxon>
        <taxon>Viridiplantae</taxon>
        <taxon>Streptophyta</taxon>
        <taxon>Embryophyta</taxon>
        <taxon>Tracheophyta</taxon>
        <taxon>Spermatophyta</taxon>
        <taxon>Magnoliopsida</taxon>
        <taxon>eudicotyledons</taxon>
        <taxon>Gunneridae</taxon>
        <taxon>Pentapetalae</taxon>
        <taxon>rosids</taxon>
        <taxon>fabids</taxon>
        <taxon>Oxalidales</taxon>
        <taxon>Cephalotaceae</taxon>
        <taxon>Cephalotus</taxon>
    </lineage>
</organism>
<evidence type="ECO:0000313" key="2">
    <source>
        <dbReference type="EMBL" id="GAV75896.1"/>
    </source>
</evidence>
<dbReference type="SUPFAM" id="SSF53098">
    <property type="entry name" value="Ribonuclease H-like"/>
    <property type="match status" value="1"/>
</dbReference>
<dbReference type="InterPro" id="IPR012337">
    <property type="entry name" value="RNaseH-like_sf"/>
</dbReference>
<dbReference type="InterPro" id="IPR036397">
    <property type="entry name" value="RNaseH_sf"/>
</dbReference>
<evidence type="ECO:0000259" key="1">
    <source>
        <dbReference type="PROSITE" id="PS50879"/>
    </source>
</evidence>